<evidence type="ECO:0000313" key="2">
    <source>
        <dbReference type="EMBL" id="MPR29139.1"/>
    </source>
</evidence>
<keyword evidence="2" id="KW-0489">Methyltransferase</keyword>
<dbReference type="InterPro" id="IPR013216">
    <property type="entry name" value="Methyltransf_11"/>
</dbReference>
<dbReference type="Proteomes" id="UP000403266">
    <property type="component" value="Unassembled WGS sequence"/>
</dbReference>
<reference evidence="2 3" key="1">
    <citation type="journal article" date="2019" name="Syst. Appl. Microbiol.">
        <title>Microvirga tunisiensis sp. nov., a root nodule symbiotic bacterium isolated from Lupinus micranthus and L. luteus grown in Northern Tunisia.</title>
        <authorList>
            <person name="Msaddak A."/>
            <person name="Rejili M."/>
            <person name="Duran D."/>
            <person name="Mars M."/>
            <person name="Palacios J.M."/>
            <person name="Ruiz-Argueso T."/>
            <person name="Rey L."/>
            <person name="Imperial J."/>
        </authorList>
    </citation>
    <scope>NUCLEOTIDE SEQUENCE [LARGE SCALE GENOMIC DNA]</scope>
    <source>
        <strain evidence="2 3">Lmie10</strain>
    </source>
</reference>
<dbReference type="PANTHER" id="PTHR42912:SF93">
    <property type="entry name" value="N6-ADENOSINE-METHYLTRANSFERASE TMT1A"/>
    <property type="match status" value="1"/>
</dbReference>
<dbReference type="GO" id="GO:0032259">
    <property type="term" value="P:methylation"/>
    <property type="evidence" value="ECO:0007669"/>
    <property type="project" value="UniProtKB-KW"/>
</dbReference>
<dbReference type="PANTHER" id="PTHR42912">
    <property type="entry name" value="METHYLTRANSFERASE"/>
    <property type="match status" value="1"/>
</dbReference>
<keyword evidence="2" id="KW-0808">Transferase</keyword>
<dbReference type="InterPro" id="IPR050508">
    <property type="entry name" value="Methyltransf_Superfamily"/>
</dbReference>
<protein>
    <submittedName>
        <fullName evidence="2">Methyltransferase domain-containing protein</fullName>
    </submittedName>
</protein>
<keyword evidence="3" id="KW-1185">Reference proteome</keyword>
<sequence length="269" mass="30558">MTDEILDEAAVAAAWDRNAATWTQEVRAGFDFYRELYTLPAFLDFVPSVNGQRIIDLGCGEGSNTRRFAKLGGMMTGVDLSAEMIRHARRKEEEEPLGIAYEVGSFNELSPFADGQFDCAVSTMALMDGPDLPAAMRATSRVLKPSGTLCFSVLHPCFITPAIRWLTDEEGSHLGLRVGRYFERSPFVEYWRFSRRPNATMLQPSEEPFEVPRFPRTLSDYINAVSEAGFRIVKIEEPRPSEEMARRYDWLNRWYQHAPLVLFILAVKA</sequence>
<evidence type="ECO:0000259" key="1">
    <source>
        <dbReference type="Pfam" id="PF08241"/>
    </source>
</evidence>
<dbReference type="SUPFAM" id="SSF53335">
    <property type="entry name" value="S-adenosyl-L-methionine-dependent methyltransferases"/>
    <property type="match status" value="1"/>
</dbReference>
<dbReference type="InterPro" id="IPR029063">
    <property type="entry name" value="SAM-dependent_MTases_sf"/>
</dbReference>
<dbReference type="EMBL" id="VOSK01000202">
    <property type="protein sequence ID" value="MPR29139.1"/>
    <property type="molecule type" value="Genomic_DNA"/>
</dbReference>
<dbReference type="GO" id="GO:0008757">
    <property type="term" value="F:S-adenosylmethionine-dependent methyltransferase activity"/>
    <property type="evidence" value="ECO:0007669"/>
    <property type="project" value="InterPro"/>
</dbReference>
<organism evidence="2 3">
    <name type="scientific">Microvirga tunisiensis</name>
    <dbReference type="NCBI Taxonomy" id="2108360"/>
    <lineage>
        <taxon>Bacteria</taxon>
        <taxon>Pseudomonadati</taxon>
        <taxon>Pseudomonadota</taxon>
        <taxon>Alphaproteobacteria</taxon>
        <taxon>Hyphomicrobiales</taxon>
        <taxon>Methylobacteriaceae</taxon>
        <taxon>Microvirga</taxon>
    </lineage>
</organism>
<dbReference type="OrthoDB" id="9787738at2"/>
<dbReference type="Gene3D" id="3.40.50.150">
    <property type="entry name" value="Vaccinia Virus protein VP39"/>
    <property type="match status" value="1"/>
</dbReference>
<dbReference type="Pfam" id="PF08241">
    <property type="entry name" value="Methyltransf_11"/>
    <property type="match status" value="1"/>
</dbReference>
<dbReference type="AlphaFoldDB" id="A0A5N7MRP4"/>
<comment type="caution">
    <text evidence="2">The sequence shown here is derived from an EMBL/GenBank/DDBJ whole genome shotgun (WGS) entry which is preliminary data.</text>
</comment>
<feature type="domain" description="Methyltransferase type 11" evidence="1">
    <location>
        <begin position="56"/>
        <end position="151"/>
    </location>
</feature>
<accession>A0A5N7MRP4</accession>
<name>A0A5N7MRP4_9HYPH</name>
<dbReference type="CDD" id="cd02440">
    <property type="entry name" value="AdoMet_MTases"/>
    <property type="match status" value="1"/>
</dbReference>
<gene>
    <name evidence="2" type="ORF">FS320_29530</name>
</gene>
<dbReference type="RefSeq" id="WP_152715825.1">
    <property type="nucleotide sequence ID" value="NZ_VOSJ01000209.1"/>
</dbReference>
<evidence type="ECO:0000313" key="3">
    <source>
        <dbReference type="Proteomes" id="UP000403266"/>
    </source>
</evidence>
<proteinExistence type="predicted"/>